<gene>
    <name evidence="1" type="ORF">MNB_SUP05-SYMBIONT-5-1003</name>
</gene>
<proteinExistence type="predicted"/>
<dbReference type="EMBL" id="FPHZ01000124">
    <property type="protein sequence ID" value="SFV88015.1"/>
    <property type="molecule type" value="Genomic_DNA"/>
</dbReference>
<sequence length="53" mass="6631">MFDFWYRQKVNYLRRHDCLNFDAMRNMGVPSRIIKRVLLEELCDEVRYEVDFV</sequence>
<accession>A0A1W1E232</accession>
<name>A0A1W1E232_9ZZZZ</name>
<reference evidence="1" key="1">
    <citation type="submission" date="2016-10" db="EMBL/GenBank/DDBJ databases">
        <authorList>
            <person name="de Groot N.N."/>
        </authorList>
    </citation>
    <scope>NUCLEOTIDE SEQUENCE</scope>
</reference>
<dbReference type="AlphaFoldDB" id="A0A1W1E232"/>
<organism evidence="1">
    <name type="scientific">hydrothermal vent metagenome</name>
    <dbReference type="NCBI Taxonomy" id="652676"/>
    <lineage>
        <taxon>unclassified sequences</taxon>
        <taxon>metagenomes</taxon>
        <taxon>ecological metagenomes</taxon>
    </lineage>
</organism>
<evidence type="ECO:0000313" key="1">
    <source>
        <dbReference type="EMBL" id="SFV88015.1"/>
    </source>
</evidence>
<protein>
    <submittedName>
        <fullName evidence="1">Uncharacterized protein</fullName>
    </submittedName>
</protein>